<evidence type="ECO:0000256" key="1">
    <source>
        <dbReference type="SAM" id="MobiDB-lite"/>
    </source>
</evidence>
<dbReference type="KEGG" id="cmic:caldi_32770"/>
<dbReference type="Proteomes" id="UP001163687">
    <property type="component" value="Chromosome"/>
</dbReference>
<feature type="region of interest" description="Disordered" evidence="1">
    <location>
        <begin position="16"/>
        <end position="39"/>
    </location>
</feature>
<proteinExistence type="predicted"/>
<evidence type="ECO:0000313" key="2">
    <source>
        <dbReference type="EMBL" id="BDG62187.1"/>
    </source>
</evidence>
<dbReference type="EMBL" id="AP025628">
    <property type="protein sequence ID" value="BDG62187.1"/>
    <property type="molecule type" value="Genomic_DNA"/>
</dbReference>
<evidence type="ECO:0000313" key="3">
    <source>
        <dbReference type="Proteomes" id="UP001163687"/>
    </source>
</evidence>
<reference evidence="2" key="1">
    <citation type="submission" date="2022-03" db="EMBL/GenBank/DDBJ databases">
        <title>Complete genome sequence of Caldinitratiruptor microaerophilus.</title>
        <authorList>
            <person name="Mukaiyama R."/>
            <person name="Nishiyama T."/>
            <person name="Ueda K."/>
        </authorList>
    </citation>
    <scope>NUCLEOTIDE SEQUENCE</scope>
    <source>
        <strain evidence="2">JCM 16183</strain>
    </source>
</reference>
<organism evidence="2 3">
    <name type="scientific">Caldinitratiruptor microaerophilus</name>
    <dbReference type="NCBI Taxonomy" id="671077"/>
    <lineage>
        <taxon>Bacteria</taxon>
        <taxon>Bacillati</taxon>
        <taxon>Bacillota</taxon>
        <taxon>Clostridia</taxon>
        <taxon>Eubacteriales</taxon>
        <taxon>Symbiobacteriaceae</taxon>
        <taxon>Caldinitratiruptor</taxon>
    </lineage>
</organism>
<accession>A0AA35CQ96</accession>
<name>A0AA35CQ96_9FIRM</name>
<protein>
    <submittedName>
        <fullName evidence="2">Uncharacterized protein</fullName>
    </submittedName>
</protein>
<dbReference type="AlphaFoldDB" id="A0AA35CQ96"/>
<gene>
    <name evidence="2" type="ORF">caldi_32770</name>
</gene>
<sequence length="121" mass="12658">MPTIFADGVAVQTELSPPVTFRPRPARRRQEQPEEALPPIEGGQVVSNVILDGITADIGEVVAAVIRGDGPSGVFVGRLAGVTADVIVLALTEPTGPIPAGAFVAIRRQEIVAAARLERSR</sequence>
<keyword evidence="3" id="KW-1185">Reference proteome</keyword>
<dbReference type="RefSeq" id="WP_264842781.1">
    <property type="nucleotide sequence ID" value="NZ_AP025628.1"/>
</dbReference>